<evidence type="ECO:0000313" key="2">
    <source>
        <dbReference type="EMBL" id="MQL89869.1"/>
    </source>
</evidence>
<dbReference type="PANTHER" id="PTHR12550">
    <property type="entry name" value="HEPATOMA-DERIVED GROWTH FACTOR-RELATED"/>
    <property type="match status" value="1"/>
</dbReference>
<dbReference type="PANTHER" id="PTHR12550:SF49">
    <property type="entry name" value="PROTEIN HUA2-LIKE 2-RELATED"/>
    <property type="match status" value="1"/>
</dbReference>
<feature type="region of interest" description="Disordered" evidence="1">
    <location>
        <begin position="900"/>
        <end position="920"/>
    </location>
</feature>
<protein>
    <submittedName>
        <fullName evidence="2">Uncharacterized protein</fullName>
    </submittedName>
</protein>
<evidence type="ECO:0000256" key="1">
    <source>
        <dbReference type="SAM" id="MobiDB-lite"/>
    </source>
</evidence>
<sequence>MNPSPSTLVEITPGKATKPDTWMITTIAILVPSVSSCIKSPKEPQSTANVQPDAICSSVQGDNPGNSEEVPLTLAQDDTIQNKHVIDELPNGSVSILDQLRKTPISSTGSLRKRSRDALSQKVDVQNRAPSLRSSRSSSKMDLCNIQNSEVQLKAECCENDSGPAVLLEECLLNSKVIGNSPVIHEAESEVSTLIPNNSNEDAGSGTVAVELGSHSLNEGSTELNCKAESRVEHLDKSLVSNGGPVIQRKMVVLKKKRKPNKKRVDQEMTTHAKLEKESCVQDERDKNILILSESCQNTDEKHNKTGGDEHLPLVKRARVRMGSMPEEKKLDDLGTAEKSEKVALVNHEVNVSDETLLNTRKTFSVSSPSNDHIQTKDQDNMPRRGNMYPLRGSTMDVEAALPPSKRLHRALEAMSANAAEAGNNCMENPNFQHMRFTDYPVSKSGSCHSLSDGDRNGPRDSNELSNSISGMPSSLTSQVPNTPTECHPHVNVTHCDISHGNSTSLHSMDCEGKLVDVNESKDLCSKEVKTELDDGHCSVEVRDEKIIAVCGHSSLDPSPSSAIDENNKQILPLNKESPLDAMREDDSNSQAVKLETDSDSKPVPEKVDCAVNAEVGGDFLPQDATGTTHPITDGAAAIHLSVCVKSSSSLSDEKCGDNTQEVTMGVKHKSTPKGSGFSPDSTPMKVLIAAAQAKRFFSRSGSLSENGNCKLVPDYVSRAPLVHKSGNKSSPPNSVVNCTPTLDEETSSLQSSSRSPDATMHLKNSVHLIDGEEVRLDSVTVHKQKSLNKTMGHAEVTAARKSFEILLSSLSRTKESIGRATRVAIDCAKYGIAGEVLLEMLTRLWFSQCFHVYCLQLLPLAMLLGIIGSNVLRLWLERKTLPESIVRHHIRELESVNEASFSSGSSRRPPRSERPLNDPVREMEGMLVDEYGSNASFHIPGFLGSRMLDDEEESIDDEKGFQTVTPEHDAETCKEADAPVSCIPEKHTHILEDVDGELEMEDVSPPREAERSSPYDTAGVSSEHAPSCHFDKHGSLPFPPLPAENPPSPPPLPSSPPPVAPSCPSVSSFVSPHPTRISQNHADGLDSHSYMDRNNMQYPSSGHQSGASSLSVVPSDRVDCFASGYVDHPKQMQLPAASLKSSSPYGYLSGCHPSVHGANDTPPIGSGPIHSNGYHMQPPPPAITNQFPHAPSDKQHVQTWGDSSPFDRNGAFAAEAQGRHFYGDRHTRGPAQHEISERCRFSATVHSGPMLPEKVEASPNLRAYYAPPAETSSVPNRGWGVPPRTSTYHYSLAASRPPLENQVSRVAGGVVFNRIPWLAQTFQKIFLRSLYLLEIEIITGDLNAIRHCTYVFYCLSAKAEEQMVLGRAVL</sequence>
<feature type="compositionally biased region" description="Low complexity" evidence="1">
    <location>
        <begin position="1101"/>
        <end position="1112"/>
    </location>
</feature>
<organism evidence="2 3">
    <name type="scientific">Colocasia esculenta</name>
    <name type="common">Wild taro</name>
    <name type="synonym">Arum esculentum</name>
    <dbReference type="NCBI Taxonomy" id="4460"/>
    <lineage>
        <taxon>Eukaryota</taxon>
        <taxon>Viridiplantae</taxon>
        <taxon>Streptophyta</taxon>
        <taxon>Embryophyta</taxon>
        <taxon>Tracheophyta</taxon>
        <taxon>Spermatophyta</taxon>
        <taxon>Magnoliopsida</taxon>
        <taxon>Liliopsida</taxon>
        <taxon>Araceae</taxon>
        <taxon>Aroideae</taxon>
        <taxon>Colocasieae</taxon>
        <taxon>Colocasia</taxon>
    </lineage>
</organism>
<feature type="region of interest" description="Disordered" evidence="1">
    <location>
        <begin position="443"/>
        <end position="486"/>
    </location>
</feature>
<gene>
    <name evidence="2" type="ORF">Taro_022453</name>
</gene>
<feature type="region of interest" description="Disordered" evidence="1">
    <location>
        <begin position="1173"/>
        <end position="1202"/>
    </location>
</feature>
<accession>A0A843VEH8</accession>
<feature type="region of interest" description="Disordered" evidence="1">
    <location>
        <begin position="576"/>
        <end position="605"/>
    </location>
</feature>
<proteinExistence type="predicted"/>
<reference evidence="2" key="1">
    <citation type="submission" date="2017-07" db="EMBL/GenBank/DDBJ databases">
        <title>Taro Niue Genome Assembly and Annotation.</title>
        <authorList>
            <person name="Atibalentja N."/>
            <person name="Keating K."/>
            <person name="Fields C.J."/>
        </authorList>
    </citation>
    <scope>NUCLEOTIDE SEQUENCE</scope>
    <source>
        <strain evidence="2">Niue_2</strain>
        <tissue evidence="2">Leaf</tissue>
    </source>
</reference>
<evidence type="ECO:0000313" key="3">
    <source>
        <dbReference type="Proteomes" id="UP000652761"/>
    </source>
</evidence>
<feature type="region of interest" description="Disordered" evidence="1">
    <location>
        <begin position="952"/>
        <end position="973"/>
    </location>
</feature>
<feature type="compositionally biased region" description="Pro residues" evidence="1">
    <location>
        <begin position="1038"/>
        <end position="1062"/>
    </location>
</feature>
<feature type="compositionally biased region" description="Basic and acidic residues" evidence="1">
    <location>
        <begin position="578"/>
        <end position="587"/>
    </location>
</feature>
<feature type="compositionally biased region" description="Basic and acidic residues" evidence="1">
    <location>
        <begin position="1005"/>
        <end position="1014"/>
    </location>
</feature>
<feature type="region of interest" description="Disordered" evidence="1">
    <location>
        <begin position="994"/>
        <end position="1112"/>
    </location>
</feature>
<dbReference type="EMBL" id="NMUH01001185">
    <property type="protein sequence ID" value="MQL89869.1"/>
    <property type="molecule type" value="Genomic_DNA"/>
</dbReference>
<name>A0A843VEH8_COLES</name>
<keyword evidence="3" id="KW-1185">Reference proteome</keyword>
<feature type="region of interest" description="Disordered" evidence="1">
    <location>
        <begin position="364"/>
        <end position="385"/>
    </location>
</feature>
<feature type="compositionally biased region" description="Acidic residues" evidence="1">
    <location>
        <begin position="994"/>
        <end position="1003"/>
    </location>
</feature>
<feature type="compositionally biased region" description="Low complexity" evidence="1">
    <location>
        <begin position="1063"/>
        <end position="1075"/>
    </location>
</feature>
<feature type="region of interest" description="Disordered" evidence="1">
    <location>
        <begin position="107"/>
        <end position="140"/>
    </location>
</feature>
<feature type="compositionally biased region" description="Basic and acidic residues" evidence="1">
    <location>
        <begin position="911"/>
        <end position="920"/>
    </location>
</feature>
<feature type="compositionally biased region" description="Basic and acidic residues" evidence="1">
    <location>
        <begin position="374"/>
        <end position="383"/>
    </location>
</feature>
<feature type="compositionally biased region" description="Polar residues" evidence="1">
    <location>
        <begin position="464"/>
        <end position="485"/>
    </location>
</feature>
<feature type="compositionally biased region" description="Polar residues" evidence="1">
    <location>
        <begin position="728"/>
        <end position="741"/>
    </location>
</feature>
<feature type="compositionally biased region" description="Polar residues" evidence="1">
    <location>
        <begin position="364"/>
        <end position="373"/>
    </location>
</feature>
<dbReference type="OrthoDB" id="62853at2759"/>
<comment type="caution">
    <text evidence="2">The sequence shown here is derived from an EMBL/GenBank/DDBJ whole genome shotgun (WGS) entry which is preliminary data.</text>
</comment>
<feature type="compositionally biased region" description="Basic and acidic residues" evidence="1">
    <location>
        <begin position="452"/>
        <end position="463"/>
    </location>
</feature>
<dbReference type="Proteomes" id="UP000652761">
    <property type="component" value="Unassembled WGS sequence"/>
</dbReference>
<feature type="region of interest" description="Disordered" evidence="1">
    <location>
        <begin position="724"/>
        <end position="759"/>
    </location>
</feature>
<feature type="compositionally biased region" description="Basic and acidic residues" evidence="1">
    <location>
        <begin position="595"/>
        <end position="605"/>
    </location>
</feature>